<protein>
    <recommendedName>
        <fullName evidence="1">PilZ domain-containing protein</fullName>
    </recommendedName>
</protein>
<reference evidence="2" key="1">
    <citation type="submission" date="2018-06" db="EMBL/GenBank/DDBJ databases">
        <authorList>
            <person name="Zhirakovskaya E."/>
        </authorList>
    </citation>
    <scope>NUCLEOTIDE SEQUENCE</scope>
</reference>
<dbReference type="Pfam" id="PF07238">
    <property type="entry name" value="PilZ"/>
    <property type="match status" value="1"/>
</dbReference>
<gene>
    <name evidence="2" type="ORF">MNBD_GAMMA15-2477</name>
</gene>
<feature type="domain" description="PilZ" evidence="1">
    <location>
        <begin position="10"/>
        <end position="92"/>
    </location>
</feature>
<dbReference type="AlphaFoldDB" id="A0A3B0YNC3"/>
<dbReference type="InterPro" id="IPR009875">
    <property type="entry name" value="PilZ_domain"/>
</dbReference>
<name>A0A3B0YNC3_9ZZZZ</name>
<dbReference type="Gene3D" id="2.40.10.220">
    <property type="entry name" value="predicted glycosyltransferase like domains"/>
    <property type="match status" value="1"/>
</dbReference>
<evidence type="ECO:0000259" key="1">
    <source>
        <dbReference type="Pfam" id="PF07238"/>
    </source>
</evidence>
<proteinExistence type="predicted"/>
<dbReference type="EMBL" id="UOFN01000051">
    <property type="protein sequence ID" value="VAW75769.1"/>
    <property type="molecule type" value="Genomic_DNA"/>
</dbReference>
<sequence length="105" mass="11526">MGLDQRTYEEKRDYIRVPVQCEVALEAIDGSKHFVAEGRNLSGNGVLFFTDERLQPGDRLNLHIEATQVLMSVLDATIEVVRVESLAGESRFAVGSSICAIDNSG</sequence>
<accession>A0A3B0YNC3</accession>
<organism evidence="2">
    <name type="scientific">hydrothermal vent metagenome</name>
    <dbReference type="NCBI Taxonomy" id="652676"/>
    <lineage>
        <taxon>unclassified sequences</taxon>
        <taxon>metagenomes</taxon>
        <taxon>ecological metagenomes</taxon>
    </lineage>
</organism>
<dbReference type="GO" id="GO:0035438">
    <property type="term" value="F:cyclic-di-GMP binding"/>
    <property type="evidence" value="ECO:0007669"/>
    <property type="project" value="InterPro"/>
</dbReference>
<dbReference type="SUPFAM" id="SSF141371">
    <property type="entry name" value="PilZ domain-like"/>
    <property type="match status" value="1"/>
</dbReference>
<evidence type="ECO:0000313" key="2">
    <source>
        <dbReference type="EMBL" id="VAW75769.1"/>
    </source>
</evidence>